<reference evidence="1 2" key="1">
    <citation type="submission" date="2024-04" db="EMBL/GenBank/DDBJ databases">
        <title>Tritrichomonas musculus Genome.</title>
        <authorList>
            <person name="Alves-Ferreira E."/>
            <person name="Grigg M."/>
            <person name="Lorenzi H."/>
            <person name="Galac M."/>
        </authorList>
    </citation>
    <scope>NUCLEOTIDE SEQUENCE [LARGE SCALE GENOMIC DNA]</scope>
    <source>
        <strain evidence="1 2">EAF2021</strain>
    </source>
</reference>
<dbReference type="EMBL" id="JAPFFF010000001">
    <property type="protein sequence ID" value="KAK8899722.1"/>
    <property type="molecule type" value="Genomic_DNA"/>
</dbReference>
<proteinExistence type="predicted"/>
<evidence type="ECO:0000313" key="1">
    <source>
        <dbReference type="EMBL" id="KAK8899722.1"/>
    </source>
</evidence>
<accession>A0ABR2L8N5</accession>
<dbReference type="Proteomes" id="UP001470230">
    <property type="component" value="Unassembled WGS sequence"/>
</dbReference>
<name>A0ABR2L8N5_9EUKA</name>
<sequence length="81" mass="9208">MSEQATILHKPYGNIKTDESAKVKRQCMKFFDSAEWAMKLTNTNQTLSGNTPMPPDNLIEIFKQKYEIVENQSSPLTDADV</sequence>
<keyword evidence="2" id="KW-1185">Reference proteome</keyword>
<gene>
    <name evidence="1" type="ORF">M9Y10_002044</name>
</gene>
<organism evidence="1 2">
    <name type="scientific">Tritrichomonas musculus</name>
    <dbReference type="NCBI Taxonomy" id="1915356"/>
    <lineage>
        <taxon>Eukaryota</taxon>
        <taxon>Metamonada</taxon>
        <taxon>Parabasalia</taxon>
        <taxon>Tritrichomonadida</taxon>
        <taxon>Tritrichomonadidae</taxon>
        <taxon>Tritrichomonas</taxon>
    </lineage>
</organism>
<evidence type="ECO:0000313" key="2">
    <source>
        <dbReference type="Proteomes" id="UP001470230"/>
    </source>
</evidence>
<comment type="caution">
    <text evidence="1">The sequence shown here is derived from an EMBL/GenBank/DDBJ whole genome shotgun (WGS) entry which is preliminary data.</text>
</comment>
<protein>
    <submittedName>
        <fullName evidence="1">Uncharacterized protein</fullName>
    </submittedName>
</protein>